<dbReference type="InterPro" id="IPR045341">
    <property type="entry name" value="DUF6532"/>
</dbReference>
<dbReference type="HOGENOM" id="CLU_978445_0_0_1"/>
<feature type="compositionally biased region" description="Acidic residues" evidence="1">
    <location>
        <begin position="175"/>
        <end position="185"/>
    </location>
</feature>
<sequence>IWQEGQKGKGSGTIDENKSELNRRMPFQHAAVSKLIYAFWLNGPTRAEVKVRQEKFSSVPDNLVALVCNALEAAIKDHLHASANNALNLQFLNKIYAPKWDDLMTLLEEIHNLSPAGYASMKSLIWARVRQVLGRVAKIKEDEKVRGLDEEGALSNPKNDIPFDDLAVDEVQVEDDVDTEGEHDELESHKEGPSGAVKSGAAVGDQGKEGTRESPVEVEGQEPMSTMTPASSSQGTTAQAIDLGDLAGSPKSASANKELVGNGMVSQVIEGAASSNNPGDKEGTL</sequence>
<reference evidence="3 4" key="1">
    <citation type="journal article" date="2012" name="Science">
        <title>The Paleozoic origin of enzymatic lignin decomposition reconstructed from 31 fungal genomes.</title>
        <authorList>
            <person name="Floudas D."/>
            <person name="Binder M."/>
            <person name="Riley R."/>
            <person name="Barry K."/>
            <person name="Blanchette R.A."/>
            <person name="Henrissat B."/>
            <person name="Martinez A.T."/>
            <person name="Otillar R."/>
            <person name="Spatafora J.W."/>
            <person name="Yadav J.S."/>
            <person name="Aerts A."/>
            <person name="Benoit I."/>
            <person name="Boyd A."/>
            <person name="Carlson A."/>
            <person name="Copeland A."/>
            <person name="Coutinho P.M."/>
            <person name="de Vries R.P."/>
            <person name="Ferreira P."/>
            <person name="Findley K."/>
            <person name="Foster B."/>
            <person name="Gaskell J."/>
            <person name="Glotzer D."/>
            <person name="Gorecki P."/>
            <person name="Heitman J."/>
            <person name="Hesse C."/>
            <person name="Hori C."/>
            <person name="Igarashi K."/>
            <person name="Jurgens J.A."/>
            <person name="Kallen N."/>
            <person name="Kersten P."/>
            <person name="Kohler A."/>
            <person name="Kuees U."/>
            <person name="Kumar T.K.A."/>
            <person name="Kuo A."/>
            <person name="LaButti K."/>
            <person name="Larrondo L.F."/>
            <person name="Lindquist E."/>
            <person name="Ling A."/>
            <person name="Lombard V."/>
            <person name="Lucas S."/>
            <person name="Lundell T."/>
            <person name="Martin R."/>
            <person name="McLaughlin D.J."/>
            <person name="Morgenstern I."/>
            <person name="Morin E."/>
            <person name="Murat C."/>
            <person name="Nagy L.G."/>
            <person name="Nolan M."/>
            <person name="Ohm R.A."/>
            <person name="Patyshakuliyeva A."/>
            <person name="Rokas A."/>
            <person name="Ruiz-Duenas F.J."/>
            <person name="Sabat G."/>
            <person name="Salamov A."/>
            <person name="Samejima M."/>
            <person name="Schmutz J."/>
            <person name="Slot J.C."/>
            <person name="St John F."/>
            <person name="Stenlid J."/>
            <person name="Sun H."/>
            <person name="Sun S."/>
            <person name="Syed K."/>
            <person name="Tsang A."/>
            <person name="Wiebenga A."/>
            <person name="Young D."/>
            <person name="Pisabarro A."/>
            <person name="Eastwood D.C."/>
            <person name="Martin F."/>
            <person name="Cullen D."/>
            <person name="Grigoriev I.V."/>
            <person name="Hibbett D.S."/>
        </authorList>
    </citation>
    <scope>NUCLEOTIDE SEQUENCE</scope>
    <source>
        <strain evidence="4">FP-58527</strain>
    </source>
</reference>
<evidence type="ECO:0000259" key="2">
    <source>
        <dbReference type="Pfam" id="PF20149"/>
    </source>
</evidence>
<dbReference type="OrthoDB" id="2801609at2759"/>
<protein>
    <recommendedName>
        <fullName evidence="2">DUF6532 domain-containing protein</fullName>
    </recommendedName>
</protein>
<feature type="region of interest" description="Disordered" evidence="1">
    <location>
        <begin position="146"/>
        <end position="165"/>
    </location>
</feature>
<proteinExistence type="predicted"/>
<dbReference type="InParanoid" id="S8FUB6"/>
<feature type="compositionally biased region" description="Polar residues" evidence="1">
    <location>
        <begin position="223"/>
        <end position="239"/>
    </location>
</feature>
<feature type="domain" description="DUF6532" evidence="2">
    <location>
        <begin position="15"/>
        <end position="110"/>
    </location>
</feature>
<evidence type="ECO:0000313" key="3">
    <source>
        <dbReference type="EMBL" id="EPT04751.1"/>
    </source>
</evidence>
<dbReference type="AlphaFoldDB" id="S8FUB6"/>
<feature type="non-terminal residue" evidence="3">
    <location>
        <position position="1"/>
    </location>
</feature>
<accession>S8FUB6</accession>
<feature type="region of interest" description="Disordered" evidence="1">
    <location>
        <begin position="175"/>
        <end position="259"/>
    </location>
</feature>
<feature type="compositionally biased region" description="Basic and acidic residues" evidence="1">
    <location>
        <begin position="206"/>
        <end position="215"/>
    </location>
</feature>
<gene>
    <name evidence="3" type="ORF">FOMPIDRAFT_1045443</name>
</gene>
<organism evidence="3 4">
    <name type="scientific">Fomitopsis schrenkii</name>
    <name type="common">Brown rot fungus</name>
    <dbReference type="NCBI Taxonomy" id="2126942"/>
    <lineage>
        <taxon>Eukaryota</taxon>
        <taxon>Fungi</taxon>
        <taxon>Dikarya</taxon>
        <taxon>Basidiomycota</taxon>
        <taxon>Agaricomycotina</taxon>
        <taxon>Agaricomycetes</taxon>
        <taxon>Polyporales</taxon>
        <taxon>Fomitopsis</taxon>
    </lineage>
</organism>
<keyword evidence="4" id="KW-1185">Reference proteome</keyword>
<evidence type="ECO:0000256" key="1">
    <source>
        <dbReference type="SAM" id="MobiDB-lite"/>
    </source>
</evidence>
<dbReference type="Pfam" id="PF20149">
    <property type="entry name" value="DUF6532"/>
    <property type="match status" value="1"/>
</dbReference>
<dbReference type="Proteomes" id="UP000015241">
    <property type="component" value="Unassembled WGS sequence"/>
</dbReference>
<evidence type="ECO:0000313" key="4">
    <source>
        <dbReference type="Proteomes" id="UP000015241"/>
    </source>
</evidence>
<dbReference type="EMBL" id="KE504125">
    <property type="protein sequence ID" value="EPT04751.1"/>
    <property type="molecule type" value="Genomic_DNA"/>
</dbReference>
<name>S8FUB6_FOMSC</name>